<dbReference type="InterPro" id="IPR029058">
    <property type="entry name" value="AB_hydrolase_fold"/>
</dbReference>
<keyword evidence="2" id="KW-1015">Disulfide bond</keyword>
<dbReference type="Gene3D" id="3.40.50.1820">
    <property type="entry name" value="alpha/beta hydrolase"/>
    <property type="match status" value="1"/>
</dbReference>
<feature type="chain" id="PRO_5040774011" evidence="3">
    <location>
        <begin position="20"/>
        <end position="353"/>
    </location>
</feature>
<comment type="caution">
    <text evidence="4">The sequence shown here is derived from an EMBL/GenBank/DDBJ whole genome shotgun (WGS) entry which is preliminary data.</text>
</comment>
<evidence type="ECO:0000313" key="5">
    <source>
        <dbReference type="Proteomes" id="UP001140453"/>
    </source>
</evidence>
<dbReference type="PANTHER" id="PTHR33630:SF13">
    <property type="entry name" value="ACETYLXYLAN ESTERASE"/>
    <property type="match status" value="1"/>
</dbReference>
<name>A0A9W9D2P7_9PEZI</name>
<evidence type="ECO:0000256" key="3">
    <source>
        <dbReference type="SAM" id="SignalP"/>
    </source>
</evidence>
<evidence type="ECO:0000313" key="4">
    <source>
        <dbReference type="EMBL" id="KAJ4397191.1"/>
    </source>
</evidence>
<reference evidence="4" key="1">
    <citation type="submission" date="2022-10" db="EMBL/GenBank/DDBJ databases">
        <title>Tapping the CABI collections for fungal endophytes: first genome assemblies for Collariella, Neodidymelliopsis, Ascochyta clinopodiicola, Didymella pomorum, Didymosphaeria variabile, Neocosmospora piperis and Neocucurbitaria cava.</title>
        <authorList>
            <person name="Hill R."/>
        </authorList>
    </citation>
    <scope>NUCLEOTIDE SEQUENCE</scope>
    <source>
        <strain evidence="4">IMI 355082</strain>
    </source>
</reference>
<dbReference type="GO" id="GO:0052689">
    <property type="term" value="F:carboxylic ester hydrolase activity"/>
    <property type="evidence" value="ECO:0007669"/>
    <property type="project" value="UniProtKB-ARBA"/>
</dbReference>
<accession>A0A9W9D2P7</accession>
<dbReference type="Pfam" id="PF01083">
    <property type="entry name" value="Cutinase"/>
    <property type="match status" value="1"/>
</dbReference>
<proteinExistence type="predicted"/>
<protein>
    <submittedName>
        <fullName evidence="4">Uncharacterized protein</fullName>
    </submittedName>
</protein>
<dbReference type="InterPro" id="IPR000675">
    <property type="entry name" value="Cutinase/axe"/>
</dbReference>
<dbReference type="PANTHER" id="PTHR33630">
    <property type="entry name" value="CUTINASE RV1984C-RELATED-RELATED"/>
    <property type="match status" value="1"/>
</dbReference>
<dbReference type="SUPFAM" id="SSF53474">
    <property type="entry name" value="alpha/beta-Hydrolases"/>
    <property type="match status" value="1"/>
</dbReference>
<dbReference type="EMBL" id="JAPEVB010000001">
    <property type="protein sequence ID" value="KAJ4397191.1"/>
    <property type="molecule type" value="Genomic_DNA"/>
</dbReference>
<evidence type="ECO:0000256" key="1">
    <source>
        <dbReference type="ARBA" id="ARBA00022801"/>
    </source>
</evidence>
<feature type="signal peptide" evidence="3">
    <location>
        <begin position="1"/>
        <end position="19"/>
    </location>
</feature>
<dbReference type="OrthoDB" id="2586582at2759"/>
<dbReference type="AlphaFoldDB" id="A0A9W9D2P7"/>
<dbReference type="Proteomes" id="UP001140453">
    <property type="component" value="Unassembled WGS sequence"/>
</dbReference>
<sequence length="353" mass="36548">MPSYSFFLALWALAVGASSTPPLAARQSTGSSSCTSLHIFLIRGYGETYEYEYQLSLVDVICAGQDATTGCDYEDVVYDTTISLSAQDCTGIELGRAAGVSQITAYNERCPDTKLVVSGFSEGAVVMGDVLGGGTCGSGTAGLDVTAAPGNMICAATLWGDGRHVANQSYNVLNGSAYDSAYPRSLNASSLAGLNTYSSVLRSYCHDTDQICAYSDGTPYVEAYHTDYFDLYSADGGAWIRDMCNVTSPNSTATATATSTSATASATATTVCTAGTAADGLATNFEELCEFTCMYGYCPDGVCVCTATGAQNTAPAVTGEDGCPLDGESDGYDGLCSYACNHGYCPEDACQAC</sequence>
<evidence type="ECO:0000256" key="2">
    <source>
        <dbReference type="ARBA" id="ARBA00023157"/>
    </source>
</evidence>
<organism evidence="4 5">
    <name type="scientific">Gnomoniopsis smithogilvyi</name>
    <dbReference type="NCBI Taxonomy" id="1191159"/>
    <lineage>
        <taxon>Eukaryota</taxon>
        <taxon>Fungi</taxon>
        <taxon>Dikarya</taxon>
        <taxon>Ascomycota</taxon>
        <taxon>Pezizomycotina</taxon>
        <taxon>Sordariomycetes</taxon>
        <taxon>Sordariomycetidae</taxon>
        <taxon>Diaporthales</taxon>
        <taxon>Gnomoniaceae</taxon>
        <taxon>Gnomoniopsis</taxon>
    </lineage>
</organism>
<keyword evidence="3" id="KW-0732">Signal</keyword>
<gene>
    <name evidence="4" type="ORF">N0V93_001415</name>
</gene>
<keyword evidence="1" id="KW-0378">Hydrolase</keyword>
<dbReference type="SMART" id="SM01110">
    <property type="entry name" value="Cutinase"/>
    <property type="match status" value="1"/>
</dbReference>
<keyword evidence="5" id="KW-1185">Reference proteome</keyword>